<evidence type="ECO:0000313" key="3">
    <source>
        <dbReference type="Proteomes" id="UP000262699"/>
    </source>
</evidence>
<organism evidence="2 3">
    <name type="scientific">Sphingomonas bacterium</name>
    <dbReference type="NCBI Taxonomy" id="1895847"/>
    <lineage>
        <taxon>Bacteria</taxon>
        <taxon>Pseudomonadati</taxon>
        <taxon>Pseudomonadota</taxon>
        <taxon>Alphaproteobacteria</taxon>
        <taxon>Sphingomonadales</taxon>
        <taxon>Sphingomonadaceae</taxon>
        <taxon>Sphingomonas</taxon>
    </lineage>
</organism>
<feature type="compositionally biased region" description="Low complexity" evidence="1">
    <location>
        <begin position="204"/>
        <end position="217"/>
    </location>
</feature>
<dbReference type="Pfam" id="PF13563">
    <property type="entry name" value="2_5_RNA_ligase2"/>
    <property type="match status" value="1"/>
</dbReference>
<gene>
    <name evidence="2" type="ORF">DEP91_11440</name>
</gene>
<dbReference type="AlphaFoldDB" id="A0A3D0WG61"/>
<name>A0A3D0WG61_9SPHN</name>
<dbReference type="SUPFAM" id="SSF55144">
    <property type="entry name" value="LigT-like"/>
    <property type="match status" value="1"/>
</dbReference>
<feature type="region of interest" description="Disordered" evidence="1">
    <location>
        <begin position="203"/>
        <end position="229"/>
    </location>
</feature>
<protein>
    <recommendedName>
        <fullName evidence="4">2'-5' RNA ligase family protein</fullName>
    </recommendedName>
</protein>
<evidence type="ECO:0000313" key="2">
    <source>
        <dbReference type="EMBL" id="HCB76763.1"/>
    </source>
</evidence>
<feature type="compositionally biased region" description="Basic and acidic residues" evidence="1">
    <location>
        <begin position="39"/>
        <end position="54"/>
    </location>
</feature>
<dbReference type="Proteomes" id="UP000262699">
    <property type="component" value="Unassembled WGS sequence"/>
</dbReference>
<dbReference type="EMBL" id="DOYJ01000319">
    <property type="protein sequence ID" value="HCB76763.1"/>
    <property type="molecule type" value="Genomic_DNA"/>
</dbReference>
<proteinExistence type="predicted"/>
<comment type="caution">
    <text evidence="2">The sequence shown here is derived from an EMBL/GenBank/DDBJ whole genome shotgun (WGS) entry which is preliminary data.</text>
</comment>
<accession>A0A3D0WG61</accession>
<dbReference type="InterPro" id="IPR009097">
    <property type="entry name" value="Cyclic_Pdiesterase"/>
</dbReference>
<feature type="region of interest" description="Disordered" evidence="1">
    <location>
        <begin position="1"/>
        <end position="63"/>
    </location>
</feature>
<evidence type="ECO:0000256" key="1">
    <source>
        <dbReference type="SAM" id="MobiDB-lite"/>
    </source>
</evidence>
<dbReference type="Gene3D" id="3.90.1140.10">
    <property type="entry name" value="Cyclic phosphodiesterase"/>
    <property type="match status" value="1"/>
</dbReference>
<evidence type="ECO:0008006" key="4">
    <source>
        <dbReference type="Google" id="ProtNLM"/>
    </source>
</evidence>
<feature type="compositionally biased region" description="Basic and acidic residues" evidence="1">
    <location>
        <begin position="8"/>
        <end position="30"/>
    </location>
</feature>
<sequence length="507" mass="55021">MAPAAGHSGDDGDGDRQPGGDLRRLLDHAAGDPAGLHPADAHHPYERHDRRPDLYPDGQLDAAGHGAAAGVHLRQLDRPCRRLWHRGHGDDVHHRLHARRADVPRVEVQPDPCRHPVHRIHRHRRRVPRLEHAQGDGRRLVPAAGGHRRLHAADDLVEGAQADDGAAARECDADQGVHPVRRQFRDPRARYRGLHDLDAGGGAACASPQPQAQQGAARARDPADRQGHRRALCGRAQSRAAGASGKRLPPHGAVLWLHGGGRRPRRLKAHPQLRGRVPDDGDELLPRAPDAAALGPAGHDAVARKAVRLDAAQCRKRDGVLPPAHQPRGRTGQPGGDLSAVDAPIIVTALFGAEDAAWLTGLRRAYFPPERNHLDAHLTLFHHIAPSLAPELKQRLVAEARGVPMPPARVGGVMSLGRGTAFRIESPELEAIRARLADAFRGMLMPQDQAGWRPHVTIQNKVEPAAAKVLKAELEAGFTPRPLAVAGLAAWWYRGGPWELMSRHMFA</sequence>
<reference evidence="2 3" key="1">
    <citation type="journal article" date="2018" name="Nat. Biotechnol.">
        <title>A standardized bacterial taxonomy based on genome phylogeny substantially revises the tree of life.</title>
        <authorList>
            <person name="Parks D.H."/>
            <person name="Chuvochina M."/>
            <person name="Waite D.W."/>
            <person name="Rinke C."/>
            <person name="Skarshewski A."/>
            <person name="Chaumeil P.A."/>
            <person name="Hugenholtz P."/>
        </authorList>
    </citation>
    <scope>NUCLEOTIDE SEQUENCE [LARGE SCALE GENOMIC DNA]</scope>
    <source>
        <strain evidence="2">UBA9015</strain>
    </source>
</reference>